<dbReference type="PROSITE" id="PS51987">
    <property type="entry name" value="GS_CATALYTIC"/>
    <property type="match status" value="1"/>
</dbReference>
<dbReference type="Pfam" id="PF00120">
    <property type="entry name" value="Gln-synt_C"/>
    <property type="match status" value="2"/>
</dbReference>
<feature type="compositionally biased region" description="Pro residues" evidence="7">
    <location>
        <begin position="1"/>
        <end position="20"/>
    </location>
</feature>
<dbReference type="InterPro" id="IPR014746">
    <property type="entry name" value="Gln_synth/guanido_kin_cat_dom"/>
</dbReference>
<dbReference type="InterPro" id="IPR036651">
    <property type="entry name" value="Gln_synt_N_sf"/>
</dbReference>
<evidence type="ECO:0000313" key="11">
    <source>
        <dbReference type="Proteomes" id="UP001201873"/>
    </source>
</evidence>
<evidence type="ECO:0000256" key="7">
    <source>
        <dbReference type="SAM" id="MobiDB-lite"/>
    </source>
</evidence>
<comment type="caution">
    <text evidence="10">The sequence shown here is derived from an EMBL/GenBank/DDBJ whole genome shotgun (WGS) entry which is preliminary data.</text>
</comment>
<evidence type="ECO:0000256" key="5">
    <source>
        <dbReference type="PROSITE-ProRule" id="PRU01330"/>
    </source>
</evidence>
<gene>
    <name evidence="10" type="ORF">MXD59_07445</name>
</gene>
<evidence type="ECO:0000259" key="9">
    <source>
        <dbReference type="PROSITE" id="PS51987"/>
    </source>
</evidence>
<dbReference type="PROSITE" id="PS51986">
    <property type="entry name" value="GS_BETA_GRASP"/>
    <property type="match status" value="1"/>
</dbReference>
<evidence type="ECO:0000256" key="3">
    <source>
        <dbReference type="ARBA" id="ARBA00022741"/>
    </source>
</evidence>
<keyword evidence="4" id="KW-0067">ATP-binding</keyword>
<dbReference type="RefSeq" id="WP_248824028.1">
    <property type="nucleotide sequence ID" value="NZ_JALKFT010000005.1"/>
</dbReference>
<comment type="similarity">
    <text evidence="1 5 6">Belongs to the glutamine synthetase family.</text>
</comment>
<keyword evidence="11" id="KW-1185">Reference proteome</keyword>
<feature type="compositionally biased region" description="Basic and acidic residues" evidence="7">
    <location>
        <begin position="363"/>
        <end position="375"/>
    </location>
</feature>
<dbReference type="InterPro" id="IPR008146">
    <property type="entry name" value="Gln_synth_cat_dom"/>
</dbReference>
<dbReference type="Gene3D" id="3.10.20.70">
    <property type="entry name" value="Glutamine synthetase, N-terminal domain"/>
    <property type="match status" value="1"/>
</dbReference>
<feature type="domain" description="GS catalytic" evidence="9">
    <location>
        <begin position="201"/>
        <end position="599"/>
    </location>
</feature>
<feature type="domain" description="GS beta-grasp" evidence="8">
    <location>
        <begin position="99"/>
        <end position="194"/>
    </location>
</feature>
<accession>A0ABT0JW22</accession>
<evidence type="ECO:0000256" key="6">
    <source>
        <dbReference type="RuleBase" id="RU000384"/>
    </source>
</evidence>
<protein>
    <submittedName>
        <fullName evidence="10">Glutamine synthetase family protein</fullName>
    </submittedName>
</protein>
<organism evidence="10 11">
    <name type="scientific">Frankia umida</name>
    <dbReference type="NCBI Taxonomy" id="573489"/>
    <lineage>
        <taxon>Bacteria</taxon>
        <taxon>Bacillati</taxon>
        <taxon>Actinomycetota</taxon>
        <taxon>Actinomycetes</taxon>
        <taxon>Frankiales</taxon>
        <taxon>Frankiaceae</taxon>
        <taxon>Frankia</taxon>
    </lineage>
</organism>
<evidence type="ECO:0000256" key="4">
    <source>
        <dbReference type="ARBA" id="ARBA00022840"/>
    </source>
</evidence>
<reference evidence="10 11" key="1">
    <citation type="submission" date="2022-04" db="EMBL/GenBank/DDBJ databases">
        <title>Genome diversity in the genus Frankia.</title>
        <authorList>
            <person name="Carlos-Shanley C."/>
            <person name="Hahn D."/>
        </authorList>
    </citation>
    <scope>NUCLEOTIDE SEQUENCE [LARGE SCALE GENOMIC DNA]</scope>
    <source>
        <strain evidence="10 11">Ag45/Mut15</strain>
    </source>
</reference>
<dbReference type="EMBL" id="JALKFT010000005">
    <property type="protein sequence ID" value="MCK9875605.1"/>
    <property type="molecule type" value="Genomic_DNA"/>
</dbReference>
<evidence type="ECO:0000256" key="2">
    <source>
        <dbReference type="ARBA" id="ARBA00022598"/>
    </source>
</evidence>
<dbReference type="SUPFAM" id="SSF55931">
    <property type="entry name" value="Glutamine synthetase/guanido kinase"/>
    <property type="match status" value="2"/>
</dbReference>
<evidence type="ECO:0000259" key="8">
    <source>
        <dbReference type="PROSITE" id="PS51986"/>
    </source>
</evidence>
<dbReference type="Gene3D" id="3.30.590.10">
    <property type="entry name" value="Glutamine synthetase/guanido kinase, catalytic domain"/>
    <property type="match status" value="2"/>
</dbReference>
<feature type="region of interest" description="Disordered" evidence="7">
    <location>
        <begin position="352"/>
        <end position="381"/>
    </location>
</feature>
<evidence type="ECO:0000313" key="10">
    <source>
        <dbReference type="EMBL" id="MCK9875605.1"/>
    </source>
</evidence>
<keyword evidence="2" id="KW-0436">Ligase</keyword>
<dbReference type="SMART" id="SM01230">
    <property type="entry name" value="Gln-synt_C"/>
    <property type="match status" value="1"/>
</dbReference>
<dbReference type="PANTHER" id="PTHR43785:SF12">
    <property type="entry name" value="TYPE-1 GLUTAMINE SYNTHETASE 2"/>
    <property type="match status" value="1"/>
</dbReference>
<keyword evidence="3" id="KW-0547">Nucleotide-binding</keyword>
<dbReference type="Proteomes" id="UP001201873">
    <property type="component" value="Unassembled WGS sequence"/>
</dbReference>
<evidence type="ECO:0000256" key="1">
    <source>
        <dbReference type="ARBA" id="ARBA00009897"/>
    </source>
</evidence>
<dbReference type="PANTHER" id="PTHR43785">
    <property type="entry name" value="GAMMA-GLUTAMYLPUTRESCINE SYNTHETASE"/>
    <property type="match status" value="1"/>
</dbReference>
<name>A0ABT0JW22_9ACTN</name>
<feature type="region of interest" description="Disordered" evidence="7">
    <location>
        <begin position="1"/>
        <end position="55"/>
    </location>
</feature>
<proteinExistence type="inferred from homology"/>
<sequence length="599" mass="61739">MNEPGPKPVSTPPPAHPTPPASAASPGYVSPPRPTSASPAVTVAVRTSRESDGGEAAAAAAPAVSSRGVPVAASTLAAVRGGWERDRIAAAARHAATNLAVRGVVCVACTFVDNSGITRVKGVPVGRLDAAAVWGVGMSPVFDAFLPDDAILGDTAAGSPVGDLRLHPDLDRLTLLAAQPGWAWAPADRRDQDGQPHPQDGRELVRRQMARLATRGIEVALAFEVEWTVATADADPDEFVPAARGPAYGMTRVTELADYLRDVVAALTDQGLVVEQIHPEYAAGQFEVSVAPQDPLAAADTCVLVKETIRGISTRHGLRASFAPQLVAGGVGNGGHIHLSLWANDSPWRADPDDLDDLGNQRGSHDASGPRRHGDPGAVAGAAAGAGVGSARWDAVSVGLAEGGWVNLMGAGSGPAGLTAAGEAFAAGILGRLPALMALGAPSVASYLRLVPSRWAGVYACWGRENREAALRMVPGPAAAGGRSANLEVKCFDLAANPYLVVAALLAAGQDGLLAGARLPAAVDVDPARLEAAERDRRGIRRLPTTLSAALAAFEADEVLRAACGPRLHDTVVALRHAEIRRFAAAAPEEVVAATRWRY</sequence>
<dbReference type="InterPro" id="IPR008147">
    <property type="entry name" value="Gln_synt_N"/>
</dbReference>